<evidence type="ECO:0000256" key="7">
    <source>
        <dbReference type="ARBA" id="ARBA00022679"/>
    </source>
</evidence>
<sequence length="256" mass="29466">MFREYPVGYQQFRHQRATVIYDDEVLGTDCEKLFRSDWLAANCGSAQVERGKAVMFSYAGHDLVFKQYHRGGLAGRVVEKSYLYSRLPNTRVWREFHMLREMRALGLPVPRPVAARCVSLPPLAYRGALITERVPNSETLAQVLCKGPMDEPLWQSLGCLIAHFHQQNVYHADLNVHNILLSGADSEEPSWYLIDFDKGAIRNPLSRQAAESNVARLRRSLDKELVRLPDFQFREQDWQVLEGAYRKARSEQGQDK</sequence>
<evidence type="ECO:0000313" key="17">
    <source>
        <dbReference type="Proteomes" id="UP000188219"/>
    </source>
</evidence>
<keyword evidence="17" id="KW-1185">Reference proteome</keyword>
<reference evidence="16" key="1">
    <citation type="submission" date="2017-02" db="EMBL/GenBank/DDBJ databases">
        <title>Genome of Microbulbifer agarilyticus GP101.</title>
        <authorList>
            <person name="Jung J."/>
            <person name="Bae S.S."/>
            <person name="Baek K."/>
        </authorList>
    </citation>
    <scope>NUCLEOTIDE SEQUENCE [LARGE SCALE GENOMIC DNA]</scope>
    <source>
        <strain evidence="16">GP101</strain>
    </source>
</reference>
<evidence type="ECO:0000256" key="11">
    <source>
        <dbReference type="ARBA" id="ARBA00022985"/>
    </source>
</evidence>
<dbReference type="EC" id="2.7.1.166" evidence="4 15"/>
<evidence type="ECO:0000256" key="14">
    <source>
        <dbReference type="ARBA" id="ARBA00034417"/>
    </source>
</evidence>
<comment type="similarity">
    <text evidence="3 15">Belongs to the protein kinase superfamily. KdkA/RfaP family.</text>
</comment>
<dbReference type="STRING" id="260552.Mag101_02630"/>
<accession>A0A1Q2M1W3</accession>
<dbReference type="SUPFAM" id="SSF56112">
    <property type="entry name" value="Protein kinase-like (PK-like)"/>
    <property type="match status" value="1"/>
</dbReference>
<keyword evidence="5 15" id="KW-1003">Cell membrane</keyword>
<evidence type="ECO:0000256" key="10">
    <source>
        <dbReference type="ARBA" id="ARBA00022840"/>
    </source>
</evidence>
<dbReference type="Proteomes" id="UP000188219">
    <property type="component" value="Chromosome"/>
</dbReference>
<comment type="pathway">
    <text evidence="2 15">Bacterial outer membrane biogenesis; LPS core biosynthesis.</text>
</comment>
<name>A0A1Q2M1W3_9GAMM</name>
<dbReference type="UniPathway" id="UPA00958"/>
<dbReference type="NCBIfam" id="NF002475">
    <property type="entry name" value="PRK01723.1"/>
    <property type="match status" value="1"/>
</dbReference>
<keyword evidence="9 15" id="KW-0418">Kinase</keyword>
<keyword evidence="10 15" id="KW-0067">ATP-binding</keyword>
<dbReference type="InterPro" id="IPR022826">
    <property type="entry name" value="KDO_kinase"/>
</dbReference>
<dbReference type="GO" id="GO:0016301">
    <property type="term" value="F:kinase activity"/>
    <property type="evidence" value="ECO:0007669"/>
    <property type="project" value="UniProtKB-KW"/>
</dbReference>
<comment type="subcellular location">
    <subcellularLocation>
        <location evidence="1 15">Cell inner membrane</location>
        <topology evidence="1 15">Peripheral membrane protein</topology>
        <orientation evidence="1 15">Cytoplasmic side</orientation>
    </subcellularLocation>
</comment>
<organism evidence="16 17">
    <name type="scientific">Microbulbifer agarilyticus</name>
    <dbReference type="NCBI Taxonomy" id="260552"/>
    <lineage>
        <taxon>Bacteria</taxon>
        <taxon>Pseudomonadati</taxon>
        <taxon>Pseudomonadota</taxon>
        <taxon>Gammaproteobacteria</taxon>
        <taxon>Cellvibrionales</taxon>
        <taxon>Microbulbiferaceae</taxon>
        <taxon>Microbulbifer</taxon>
    </lineage>
</organism>
<dbReference type="EMBL" id="CP019650">
    <property type="protein sequence ID" value="AQQ66666.1"/>
    <property type="molecule type" value="Genomic_DNA"/>
</dbReference>
<dbReference type="Pfam" id="PF06293">
    <property type="entry name" value="Kdo"/>
    <property type="match status" value="1"/>
</dbReference>
<evidence type="ECO:0000256" key="12">
    <source>
        <dbReference type="ARBA" id="ARBA00023136"/>
    </source>
</evidence>
<dbReference type="AlphaFoldDB" id="A0A1Q2M1W3"/>
<comment type="catalytic activity">
    <reaction evidence="14 15">
        <text>an alpha-Kdo-(2-&gt;6)-lipid IVA + ATP = a 4-O-phospho-alpha-Kdo-(2-&gt;6)-lipid IVA + ADP + H(+)</text>
        <dbReference type="Rhea" id="RHEA:74271"/>
        <dbReference type="ChEBI" id="CHEBI:15378"/>
        <dbReference type="ChEBI" id="CHEBI:30616"/>
        <dbReference type="ChEBI" id="CHEBI:176428"/>
        <dbReference type="ChEBI" id="CHEBI:193140"/>
        <dbReference type="ChEBI" id="CHEBI:456216"/>
        <dbReference type="EC" id="2.7.1.166"/>
    </reaction>
</comment>
<dbReference type="KEGG" id="maga:Mag101_02630"/>
<dbReference type="GO" id="GO:0005886">
    <property type="term" value="C:plasma membrane"/>
    <property type="evidence" value="ECO:0007669"/>
    <property type="project" value="UniProtKB-SubCell"/>
</dbReference>
<keyword evidence="12 15" id="KW-0472">Membrane</keyword>
<evidence type="ECO:0000256" key="3">
    <source>
        <dbReference type="ARBA" id="ARBA00010327"/>
    </source>
</evidence>
<dbReference type="Gene3D" id="1.10.510.10">
    <property type="entry name" value="Transferase(Phosphotransferase) domain 1"/>
    <property type="match status" value="1"/>
</dbReference>
<evidence type="ECO:0000256" key="6">
    <source>
        <dbReference type="ARBA" id="ARBA00022519"/>
    </source>
</evidence>
<evidence type="ECO:0000256" key="5">
    <source>
        <dbReference type="ARBA" id="ARBA00022475"/>
    </source>
</evidence>
<comment type="function">
    <text evidence="15">Catalyzes the ATP-dependent phosphorylation of the 3-deoxy-D-manno-octulosonic acid (Kdo) residue in Kdo-lipid IV(A) at the 4-OH position.</text>
</comment>
<dbReference type="GO" id="GO:0016773">
    <property type="term" value="F:phosphotransferase activity, alcohol group as acceptor"/>
    <property type="evidence" value="ECO:0007669"/>
    <property type="project" value="UniProtKB-UniRule"/>
</dbReference>
<protein>
    <recommendedName>
        <fullName evidence="13 15">3-deoxy-D-manno-octulosonic acid kinase</fullName>
        <shortName evidence="15">Kdo kinase</shortName>
        <ecNumber evidence="4 15">2.7.1.166</ecNumber>
    </recommendedName>
</protein>
<keyword evidence="7 15" id="KW-0808">Transferase</keyword>
<keyword evidence="6 15" id="KW-0997">Cell inner membrane</keyword>
<keyword evidence="11 15" id="KW-0448">Lipopolysaccharide biosynthesis</keyword>
<dbReference type="HAMAP" id="MF_00521">
    <property type="entry name" value="KDO_kinase"/>
    <property type="match status" value="1"/>
</dbReference>
<evidence type="ECO:0000256" key="15">
    <source>
        <dbReference type="HAMAP-Rule" id="MF_00521"/>
    </source>
</evidence>
<evidence type="ECO:0000256" key="4">
    <source>
        <dbReference type="ARBA" id="ARBA00011988"/>
    </source>
</evidence>
<evidence type="ECO:0000256" key="8">
    <source>
        <dbReference type="ARBA" id="ARBA00022741"/>
    </source>
</evidence>
<dbReference type="GO" id="GO:0009244">
    <property type="term" value="P:lipopolysaccharide core region biosynthetic process"/>
    <property type="evidence" value="ECO:0007669"/>
    <property type="project" value="UniProtKB-UniRule"/>
</dbReference>
<evidence type="ECO:0000256" key="13">
    <source>
        <dbReference type="ARBA" id="ARBA00029511"/>
    </source>
</evidence>
<dbReference type="InterPro" id="IPR011009">
    <property type="entry name" value="Kinase-like_dom_sf"/>
</dbReference>
<keyword evidence="8 15" id="KW-0547">Nucleotide-binding</keyword>
<evidence type="ECO:0000313" key="16">
    <source>
        <dbReference type="EMBL" id="AQQ66666.1"/>
    </source>
</evidence>
<evidence type="ECO:0000256" key="9">
    <source>
        <dbReference type="ARBA" id="ARBA00022777"/>
    </source>
</evidence>
<evidence type="ECO:0000256" key="1">
    <source>
        <dbReference type="ARBA" id="ARBA00004515"/>
    </source>
</evidence>
<evidence type="ECO:0000256" key="2">
    <source>
        <dbReference type="ARBA" id="ARBA00004713"/>
    </source>
</evidence>
<gene>
    <name evidence="15" type="primary">kdkA</name>
    <name evidence="16" type="ORF">Mag101_02630</name>
</gene>
<proteinExistence type="inferred from homology"/>
<dbReference type="GO" id="GO:0005524">
    <property type="term" value="F:ATP binding"/>
    <property type="evidence" value="ECO:0007669"/>
    <property type="project" value="UniProtKB-UniRule"/>
</dbReference>
<feature type="active site" evidence="15">
    <location>
        <position position="173"/>
    </location>
</feature>